<dbReference type="EMBL" id="JAUSUR010000003">
    <property type="protein sequence ID" value="MDQ0361384.1"/>
    <property type="molecule type" value="Genomic_DNA"/>
</dbReference>
<feature type="compositionally biased region" description="Polar residues" evidence="1">
    <location>
        <begin position="143"/>
        <end position="152"/>
    </location>
</feature>
<sequence>MKRVKLTKLWKLSLALFISLASIGTLINSMDLLASEEFDINETITMNEESTQATITLDVSNIDEKYTIQSIQNPDGSVMDVVNDPSYMVKENGLYTFVVSYIDTTSEEVEELIYNKEVEVTQIGVDEQKEEMKTTDKVESKQPKTVTNPSGDSLTVEFEKDGAANVDWSDASQVDWNFYGTEKVVITAVFSGKGNDKVREIDIDIPDGYQIIGYSAKSGTTSQNGESILTTTEEVQQAMETSVLTSQNGGAFGSEKVDGYKTTSNVDYTEANKSGKIKYTFNSDADTVVLTLQLGIDKKLYDYSDTREEYSDAQGTVSEGTSNGKVLEDLKVTQTSGSQVLEETTNANVKKTIESMYLHTDGRQENIYIDDDGLSPNFKPYGKQIHYGNTVNTFNMMVDELVITYNYPEGAQFVGMPEDTTFSKAANMTYVDDPVSRTLTVTYTNFVASGPIYDVVQPLFKLDGDVYGTDGIKNPTATFTSTMATKVYGNENYYITNSSFVTNLIDKDVPLTIVGYDQKVYDYKLNGYEDGYQFLGNYSVTNPSYVNKEDIDLEWTFDSSLGIRIVRLALPTGTKISDVKIYTTKSPSGISLADMKSINSTTGEGAIIDADKLGLDNDDYITKVEGVIDSYTAQANNNVAWAMKTFGYCAYGSIQNGSGGSHTLTIDGVTATSNITTTPDRIINGGPVTTNTLKGAYYPGDSISVQTKFTTYINTYNRSKQVTDDFLQDPNVYIRVPEGFSLDETSLKLTWNNTDVTDEATLVSKYVDTNDGATVYKYSFTDEFSVMVGVQTKGDSAGYNDNINLTVDFNLKVSVNNQGTAAIPLRDIVMVEGKGNFVGYDGHQNYIRTDDFGLTSTGNNLMAPDTTRTITVVKLPELQVSSGIRVKDSGNSFSTYDGSDSSIAGLSRSKKAEIEISYFNNAPNTFGTASIYFPIPKEGKDYGKYFNNKALSDPINNPDSAPFTWSANLTGEISIPGFTTYYATDGSENTTANDGTADWEAFEPASGWKTYAQVSSNLDKVVFVKFVANNPITSGATGSFTFELEVAADSPVDEINYWRTYSSAIAQGSTTPSWVVGSVLAASPSIGEISGLVFYDNNANGKYDIGIDAIYTGSDLTINLTEKDGKISTTPLTINSDGTYSIEQLKEGDYTISAINSDSGNYHFSKTTASTSSVIGSNVTANATHTEGKYTGMIVKAGDTETYTNVGIGLVSKIDTNYEFEERVMNDLTLSGKAKIVISGTQIEHNGTLINNAFPQETFSITPNVVLPEGMSFVGWQLYSVDGSNVKTKIGDVISNSDLKDTAIPSVANGSSLLAKAVVSYGPIIDASNLTKYVGDSVNLLDGVTATNESGSSITLITGVLGNTEVNHSIPIAGNEYTTAGTYEVTYKVKDITTGSSSTKVRIVKVHEAPTVTATHQEYFISDTTIMSSVLADPSATWKEAQATVGSTPLVHTINGPATTKGGANKIKIEISGPSTDFSVTGEYEVTYTATDTNGKTGSKTVDVLILSDNAKQYDKLTIDAQGFTVKNADAKDLTETIVKSSTHAGVVAYQKTVDESDNVTGYTNITSDVTIKASQLREIQDAPISGGIYDLTFTIEKDDKTVSITVKVVVEGTTTPEPEPTPDGDELAISATSFVLENSEAALQNDVSVITKGNATAVLVKAGNEISNITVDSTQLAAIKSVNEGGGIFDLTYTAEDQGITISTTVKVIVKGIVTPEPKPTPDGDKLAITANGFIIENADASSLSTTDAKTNSNVVAYLINAKTNITDITVDTAQLDAIKAAPEQGGFYELTFTAKDQGVTNSTTVMVIVRGTSTPDPIPTPDGDKLAITAEGFRIKNVDAAKLTSVAAITKGNALSTLVKSGKPITDITVDGTQLAVIQAAPEGGGIYDLTYTARDQGKTITTTIKVVVEGINTPEPIPTPDGDELAITAEGFTIENADASSLSDTTAKTNSNVKSVLVKAGTNITDITVKTSDMDAIKAAPASGGIYDLTFTAKEQGKEISTTVKVVVKGTTTPEPKPTPDGDELAISAQGFTITNVEAKILTDSSAINNGIASAWLVKSGKPITNLKVDATQLTAIHNVGVAGGIYDLTYTAEDQGVTITTTIKVVVRGVTTPEPVPTPDGDELAITAKGFTIENAAASGLDATVSITNGTASAWLVNAGTNVSDLSVDTAQLAAINAAGKEGGIYDLTYTAKNQGVSITTTVKVVVKGTTTPDPKPTPDGDKLAISAKGFILENSEASGLDNASSKTKGQVEAWLVTAKTAITDITAKASDLTKIQNAPKSGGIYDLAYTAKDQGIDITSTVKVVVKGTTTPEPVPTPDGDKLAITAQGYILENSDAVSLTDGTAITNGSAKAYLVKTGTAITNITVDATQLATINSVGSAGGIYDLTYTAEDQGVVISTTVKVVVKGINTPEPTPTPGDDILAITANGFVIENVDASSLTDTKAITTASAEAWLVKANSQVTNISVDQKELKAIQNAPKAGGVYLLTYTAEDQGVSVSTTVNVLVLPAKGDPIGRVAIDASGYVLSYEEALALTQEQSIKDGKAIGYEVIVDITGKIIDIQTISVTVDKVQLAEINATSIDGGEFKLKYSTTNGIDTAEIEVTVLVNPKDSEIDKDTNVVLRAQGFVLENSEASLLNTEKAISSANGNALAYRVDYTDGEVTGRTDLSDKVTINTDDLKAIQSAPVTGGIYELKFTVKDGGITVNKTVKVLVKPLGSVSDSSESVTIYANGFTLEYDVAATLTDADSKTKGTALAYKVEYDDDGVITDIKLATKEITVDQTELKAINSAPTQGGIYDLTYTIEDGTNKASITVKVFVKPKHMIEEDVLVLGANGFTIKNKDAVSLDAATAILQENGNASAFKYVYDASGNLIGYSDITSKITVDAKELEVINKAPKEGGIYNLTFYVTDTVKKDGKDVEVTLEKTVKVVVEGTTTPPVVATPDGDELAIHADDFTIKYTQANTLDDTQATVLSNVEAWLVKAGTPTEVSVNVEELEVIQKTPKTGGVYDLTFYTQVEVDGKVVKNQVTIKVTVIPEEETTGKPSTAPTTNGTNTQTTGNGVDTGDMTNMNLYLGFAFVSLSYLVFRRKNKGAKES</sequence>
<evidence type="ECO:0000313" key="2">
    <source>
        <dbReference type="EMBL" id="MDQ0361384.1"/>
    </source>
</evidence>
<feature type="compositionally biased region" description="Basic and acidic residues" evidence="1">
    <location>
        <begin position="131"/>
        <end position="142"/>
    </location>
</feature>
<feature type="region of interest" description="Disordered" evidence="1">
    <location>
        <begin position="131"/>
        <end position="152"/>
    </location>
</feature>
<evidence type="ECO:0008006" key="4">
    <source>
        <dbReference type="Google" id="ProtNLM"/>
    </source>
</evidence>
<reference evidence="2 3" key="1">
    <citation type="submission" date="2023-07" db="EMBL/GenBank/DDBJ databases">
        <title>Genomic Encyclopedia of Type Strains, Phase IV (KMG-IV): sequencing the most valuable type-strain genomes for metagenomic binning, comparative biology and taxonomic classification.</title>
        <authorList>
            <person name="Goeker M."/>
        </authorList>
    </citation>
    <scope>NUCLEOTIDE SEQUENCE [LARGE SCALE GENOMIC DNA]</scope>
    <source>
        <strain evidence="2 3">DSM 16784</strain>
    </source>
</reference>
<comment type="caution">
    <text evidence="2">The sequence shown here is derived from an EMBL/GenBank/DDBJ whole genome shotgun (WGS) entry which is preliminary data.</text>
</comment>
<accession>A0ABU0E3R5</accession>
<protein>
    <recommendedName>
        <fullName evidence="4">DUF5011 domain-containing protein</fullName>
    </recommendedName>
</protein>
<dbReference type="InterPro" id="IPR013783">
    <property type="entry name" value="Ig-like_fold"/>
</dbReference>
<organism evidence="2 3">
    <name type="scientific">Breznakia pachnodae</name>
    <dbReference type="NCBI Taxonomy" id="265178"/>
    <lineage>
        <taxon>Bacteria</taxon>
        <taxon>Bacillati</taxon>
        <taxon>Bacillota</taxon>
        <taxon>Erysipelotrichia</taxon>
        <taxon>Erysipelotrichales</taxon>
        <taxon>Erysipelotrichaceae</taxon>
        <taxon>Breznakia</taxon>
    </lineage>
</organism>
<evidence type="ECO:0000256" key="1">
    <source>
        <dbReference type="SAM" id="MobiDB-lite"/>
    </source>
</evidence>
<name>A0ABU0E3R5_9FIRM</name>
<dbReference type="SUPFAM" id="SSF117074">
    <property type="entry name" value="Hypothetical protein PA1324"/>
    <property type="match status" value="1"/>
</dbReference>
<dbReference type="Gene3D" id="2.60.40.10">
    <property type="entry name" value="Immunoglobulins"/>
    <property type="match status" value="3"/>
</dbReference>
<proteinExistence type="predicted"/>
<feature type="compositionally biased region" description="Low complexity" evidence="1">
    <location>
        <begin position="3051"/>
        <end position="3066"/>
    </location>
</feature>
<evidence type="ECO:0000313" key="3">
    <source>
        <dbReference type="Proteomes" id="UP001230220"/>
    </source>
</evidence>
<gene>
    <name evidence="2" type="ORF">J2S15_002131</name>
</gene>
<dbReference type="RefSeq" id="WP_307408064.1">
    <property type="nucleotide sequence ID" value="NZ_JAUSUR010000003.1"/>
</dbReference>
<dbReference type="Proteomes" id="UP001230220">
    <property type="component" value="Unassembled WGS sequence"/>
</dbReference>
<keyword evidence="3" id="KW-1185">Reference proteome</keyword>
<feature type="region of interest" description="Disordered" evidence="1">
    <location>
        <begin position="3044"/>
        <end position="3066"/>
    </location>
</feature>